<evidence type="ECO:0000313" key="1">
    <source>
        <dbReference type="EMBL" id="BDZ51974.1"/>
    </source>
</evidence>
<evidence type="ECO:0000313" key="2">
    <source>
        <dbReference type="Proteomes" id="UP001321486"/>
    </source>
</evidence>
<sequence length="321" mass="34246">MKNPFALFGHQWIAKTATLVVVVAGTAAVVVSNVPQPVDRTLSHLPAEDVASWAMPLDRYLLVDTHKSDYANDLLVGKCLAARGIDWDVPWQGPLAFPADGDFSVSRPLASHAAAERGYHGAAEDGLSTYLWHRFSTQPPLTGHRGAAVDSCIRSVRRTDLPITAVDGRAQEAGVRAVQLANRAYDAAGRESAVIAAARRWRSCLAPAYDTALAPAQSQSPSSTVPSSPAEMPSTAIRQTFSTEVSSSPVTSAETTLAVKDAACQTSSGYRAALYDAEYRLQSKVTADDAAVFAAATVDQRAYDRRLDRIIAGNLPAKPRT</sequence>
<protein>
    <submittedName>
        <fullName evidence="1">Uncharacterized protein</fullName>
    </submittedName>
</protein>
<keyword evidence="2" id="KW-1185">Reference proteome</keyword>
<gene>
    <name evidence="1" type="ORF">GCM10025867_42150</name>
</gene>
<name>A0ABM8GUH6_9MICO</name>
<reference evidence="2" key="1">
    <citation type="journal article" date="2019" name="Int. J. Syst. Evol. Microbiol.">
        <title>The Global Catalogue of Microorganisms (GCM) 10K type strain sequencing project: providing services to taxonomists for standard genome sequencing and annotation.</title>
        <authorList>
            <consortium name="The Broad Institute Genomics Platform"/>
            <consortium name="The Broad Institute Genome Sequencing Center for Infectious Disease"/>
            <person name="Wu L."/>
            <person name="Ma J."/>
        </authorList>
    </citation>
    <scope>NUCLEOTIDE SEQUENCE [LARGE SCALE GENOMIC DNA]</scope>
    <source>
        <strain evidence="2">NBRC 108728</strain>
    </source>
</reference>
<dbReference type="Proteomes" id="UP001321486">
    <property type="component" value="Chromosome"/>
</dbReference>
<proteinExistence type="predicted"/>
<accession>A0ABM8GUH6</accession>
<dbReference type="EMBL" id="AP027732">
    <property type="protein sequence ID" value="BDZ51974.1"/>
    <property type="molecule type" value="Genomic_DNA"/>
</dbReference>
<dbReference type="RefSeq" id="WP_286344625.1">
    <property type="nucleotide sequence ID" value="NZ_AP027732.1"/>
</dbReference>
<organism evidence="1 2">
    <name type="scientific">Frondihabitans sucicola</name>
    <dbReference type="NCBI Taxonomy" id="1268041"/>
    <lineage>
        <taxon>Bacteria</taxon>
        <taxon>Bacillati</taxon>
        <taxon>Actinomycetota</taxon>
        <taxon>Actinomycetes</taxon>
        <taxon>Micrococcales</taxon>
        <taxon>Microbacteriaceae</taxon>
        <taxon>Frondihabitans</taxon>
    </lineage>
</organism>